<keyword evidence="2" id="KW-1185">Reference proteome</keyword>
<dbReference type="Proteomes" id="UP000838756">
    <property type="component" value="Unassembled WGS sequence"/>
</dbReference>
<evidence type="ECO:0000313" key="2">
    <source>
        <dbReference type="Proteomes" id="UP000838756"/>
    </source>
</evidence>
<name>A0A8S4SD60_9NEOP</name>
<dbReference type="EMBL" id="CAKXAJ010026116">
    <property type="protein sequence ID" value="CAH2257127.1"/>
    <property type="molecule type" value="Genomic_DNA"/>
</dbReference>
<accession>A0A8S4SD60</accession>
<reference evidence="1" key="1">
    <citation type="submission" date="2022-03" db="EMBL/GenBank/DDBJ databases">
        <authorList>
            <person name="Lindestad O."/>
        </authorList>
    </citation>
    <scope>NUCLEOTIDE SEQUENCE</scope>
</reference>
<protein>
    <submittedName>
        <fullName evidence="1">Jg11958 protein</fullName>
    </submittedName>
</protein>
<proteinExistence type="predicted"/>
<comment type="caution">
    <text evidence="1">The sequence shown here is derived from an EMBL/GenBank/DDBJ whole genome shotgun (WGS) entry which is preliminary data.</text>
</comment>
<gene>
    <name evidence="1" type="primary">jg11958</name>
    <name evidence="1" type="ORF">PAEG_LOCUS23111</name>
</gene>
<dbReference type="AlphaFoldDB" id="A0A8S4SD60"/>
<evidence type="ECO:0000313" key="1">
    <source>
        <dbReference type="EMBL" id="CAH2257127.1"/>
    </source>
</evidence>
<sequence>MVIDCASRISRGKAFQSLTACTVKDRWKKDVFCEGILKISFLAVQRTSPGRPTKFQSCLPAARKQFSIFPLELLKESE</sequence>
<organism evidence="1 2">
    <name type="scientific">Pararge aegeria aegeria</name>
    <dbReference type="NCBI Taxonomy" id="348720"/>
    <lineage>
        <taxon>Eukaryota</taxon>
        <taxon>Metazoa</taxon>
        <taxon>Ecdysozoa</taxon>
        <taxon>Arthropoda</taxon>
        <taxon>Hexapoda</taxon>
        <taxon>Insecta</taxon>
        <taxon>Pterygota</taxon>
        <taxon>Neoptera</taxon>
        <taxon>Endopterygota</taxon>
        <taxon>Lepidoptera</taxon>
        <taxon>Glossata</taxon>
        <taxon>Ditrysia</taxon>
        <taxon>Papilionoidea</taxon>
        <taxon>Nymphalidae</taxon>
        <taxon>Satyrinae</taxon>
        <taxon>Satyrini</taxon>
        <taxon>Parargina</taxon>
        <taxon>Pararge</taxon>
    </lineage>
</organism>